<accession>A0A3B1DWT4</accession>
<keyword evidence="1" id="KW-0805">Transcription regulation</keyword>
<dbReference type="Pfam" id="PF04542">
    <property type="entry name" value="Sigma70_r2"/>
    <property type="match status" value="1"/>
</dbReference>
<name>A0A3B1DWT4_9ZZZZ</name>
<feature type="domain" description="RNA polymerase sigma-70 region 2" evidence="5">
    <location>
        <begin position="32"/>
        <end position="99"/>
    </location>
</feature>
<organism evidence="6">
    <name type="scientific">hydrothermal vent metagenome</name>
    <dbReference type="NCBI Taxonomy" id="652676"/>
    <lineage>
        <taxon>unclassified sequences</taxon>
        <taxon>metagenomes</taxon>
        <taxon>ecological metagenomes</taxon>
    </lineage>
</organism>
<gene>
    <name evidence="6" type="ORF">MNBD_PLANCTO03-2120</name>
</gene>
<protein>
    <recommendedName>
        <fullName evidence="5">RNA polymerase sigma-70 region 2 domain-containing protein</fullName>
    </recommendedName>
</protein>
<dbReference type="AlphaFoldDB" id="A0A3B1DWT4"/>
<dbReference type="Gene3D" id="1.10.1740.10">
    <property type="match status" value="1"/>
</dbReference>
<sequence>MATGLCTTTTTLLLERLHDPQEQAIWTEFDARYRPILIGVGVRLGLNADMAAEAAQETLVQFLADYRDGRYSREQGRLRAWLIGICRHRVMDVHRRHARAAGGRGESVLAQLPDAQAISATWDIVQSRVIFERAMEVLREGGRIAEQTVRVFELVALKGVPATSVAATTGIEVAEVYRIKHRVTTRLREIVEQLTKAYATEG</sequence>
<keyword evidence="4" id="KW-0804">Transcription</keyword>
<evidence type="ECO:0000256" key="4">
    <source>
        <dbReference type="ARBA" id="ARBA00023163"/>
    </source>
</evidence>
<dbReference type="GO" id="GO:0003677">
    <property type="term" value="F:DNA binding"/>
    <property type="evidence" value="ECO:0007669"/>
    <property type="project" value="UniProtKB-KW"/>
</dbReference>
<evidence type="ECO:0000256" key="1">
    <source>
        <dbReference type="ARBA" id="ARBA00023015"/>
    </source>
</evidence>
<dbReference type="PANTHER" id="PTHR43133:SF8">
    <property type="entry name" value="RNA POLYMERASE SIGMA FACTOR HI_1459-RELATED"/>
    <property type="match status" value="1"/>
</dbReference>
<evidence type="ECO:0000256" key="3">
    <source>
        <dbReference type="ARBA" id="ARBA00023125"/>
    </source>
</evidence>
<dbReference type="GO" id="GO:0016987">
    <property type="term" value="F:sigma factor activity"/>
    <property type="evidence" value="ECO:0007669"/>
    <property type="project" value="UniProtKB-KW"/>
</dbReference>
<dbReference type="GO" id="GO:0006352">
    <property type="term" value="P:DNA-templated transcription initiation"/>
    <property type="evidence" value="ECO:0007669"/>
    <property type="project" value="InterPro"/>
</dbReference>
<proteinExistence type="predicted"/>
<keyword evidence="2" id="KW-0731">Sigma factor</keyword>
<evidence type="ECO:0000259" key="5">
    <source>
        <dbReference type="Pfam" id="PF04542"/>
    </source>
</evidence>
<dbReference type="InterPro" id="IPR007627">
    <property type="entry name" value="RNA_pol_sigma70_r2"/>
</dbReference>
<evidence type="ECO:0000313" key="6">
    <source>
        <dbReference type="EMBL" id="VAX36655.1"/>
    </source>
</evidence>
<evidence type="ECO:0000256" key="2">
    <source>
        <dbReference type="ARBA" id="ARBA00023082"/>
    </source>
</evidence>
<dbReference type="InterPro" id="IPR039425">
    <property type="entry name" value="RNA_pol_sigma-70-like"/>
</dbReference>
<dbReference type="SUPFAM" id="SSF88946">
    <property type="entry name" value="Sigma2 domain of RNA polymerase sigma factors"/>
    <property type="match status" value="1"/>
</dbReference>
<reference evidence="6" key="1">
    <citation type="submission" date="2018-06" db="EMBL/GenBank/DDBJ databases">
        <authorList>
            <person name="Zhirakovskaya E."/>
        </authorList>
    </citation>
    <scope>NUCLEOTIDE SEQUENCE</scope>
</reference>
<dbReference type="InterPro" id="IPR013325">
    <property type="entry name" value="RNA_pol_sigma_r2"/>
</dbReference>
<keyword evidence="3" id="KW-0238">DNA-binding</keyword>
<dbReference type="EMBL" id="UOGK01000075">
    <property type="protein sequence ID" value="VAX36655.1"/>
    <property type="molecule type" value="Genomic_DNA"/>
</dbReference>
<dbReference type="PANTHER" id="PTHR43133">
    <property type="entry name" value="RNA POLYMERASE ECF-TYPE SIGMA FACTO"/>
    <property type="match status" value="1"/>
</dbReference>